<feature type="transmembrane region" description="Helical" evidence="2">
    <location>
        <begin position="6"/>
        <end position="27"/>
    </location>
</feature>
<gene>
    <name evidence="3" type="ORF">MNODULE_10260</name>
</gene>
<name>A0A7X6DQB1_9BACT</name>
<evidence type="ECO:0008006" key="5">
    <source>
        <dbReference type="Google" id="ProtNLM"/>
    </source>
</evidence>
<dbReference type="RefSeq" id="WP_168059461.1">
    <property type="nucleotide sequence ID" value="NZ_VTOW01000002.1"/>
</dbReference>
<proteinExistence type="predicted"/>
<keyword evidence="2" id="KW-0472">Membrane</keyword>
<feature type="region of interest" description="Disordered" evidence="1">
    <location>
        <begin position="65"/>
        <end position="87"/>
    </location>
</feature>
<dbReference type="EMBL" id="VTOW01000002">
    <property type="protein sequence ID" value="NKE71118.1"/>
    <property type="molecule type" value="Genomic_DNA"/>
</dbReference>
<evidence type="ECO:0000256" key="2">
    <source>
        <dbReference type="SAM" id="Phobius"/>
    </source>
</evidence>
<dbReference type="Proteomes" id="UP000534783">
    <property type="component" value="Unassembled WGS sequence"/>
</dbReference>
<keyword evidence="2" id="KW-1133">Transmembrane helix</keyword>
<feature type="compositionally biased region" description="Acidic residues" evidence="1">
    <location>
        <begin position="76"/>
        <end position="86"/>
    </location>
</feature>
<sequence>MSIGWMVVLFIAIFAALLLVVPLHFVVDSKEKRFSVRWLFLSLAFRFPDKRLEIRFFGIRFRTKKKKPAAPPPEPPPEEETMEEEKEERPSFVSVLLSRRSLMIQLAELSVQYTLELLRAFSISHLRLDLSFDDPMINGICYGSFQGVRMKRVHLAVNFWGENRFVGAFALPLYRMVIPTLRLLFKLPYRELYRVFREIRHPDRVRREEVSA</sequence>
<keyword evidence="4" id="KW-1185">Reference proteome</keyword>
<evidence type="ECO:0000313" key="4">
    <source>
        <dbReference type="Proteomes" id="UP000534783"/>
    </source>
</evidence>
<comment type="caution">
    <text evidence="3">The sequence shown here is derived from an EMBL/GenBank/DDBJ whole genome shotgun (WGS) entry which is preliminary data.</text>
</comment>
<reference evidence="3 4" key="1">
    <citation type="journal article" date="2020" name="Nature">
        <title>Bacterial chemolithoautotrophy via manganese oxidation.</title>
        <authorList>
            <person name="Yu H."/>
            <person name="Leadbetter J.R."/>
        </authorList>
    </citation>
    <scope>NUCLEOTIDE SEQUENCE [LARGE SCALE GENOMIC DNA]</scope>
    <source>
        <strain evidence="3 4">Mn-1</strain>
    </source>
</reference>
<dbReference type="AlphaFoldDB" id="A0A7X6DQB1"/>
<accession>A0A7X6DQB1</accession>
<organism evidence="3 4">
    <name type="scientific">Candidatus Manganitrophus noduliformans</name>
    <dbReference type="NCBI Taxonomy" id="2606439"/>
    <lineage>
        <taxon>Bacteria</taxon>
        <taxon>Pseudomonadati</taxon>
        <taxon>Nitrospirota</taxon>
        <taxon>Nitrospiria</taxon>
        <taxon>Candidatus Troglogloeales</taxon>
        <taxon>Candidatus Manganitrophaceae</taxon>
        <taxon>Candidatus Manganitrophus</taxon>
    </lineage>
</organism>
<keyword evidence="2" id="KW-0812">Transmembrane</keyword>
<evidence type="ECO:0000256" key="1">
    <source>
        <dbReference type="SAM" id="MobiDB-lite"/>
    </source>
</evidence>
<protein>
    <recommendedName>
        <fullName evidence="5">DUF2953 domain-containing protein</fullName>
    </recommendedName>
</protein>
<evidence type="ECO:0000313" key="3">
    <source>
        <dbReference type="EMBL" id="NKE71118.1"/>
    </source>
</evidence>